<dbReference type="InterPro" id="IPR019734">
    <property type="entry name" value="TPR_rpt"/>
</dbReference>
<organism evidence="2 3">
    <name type="scientific">Candidatus Nitrospira nitrosa</name>
    <dbReference type="NCBI Taxonomy" id="1742972"/>
    <lineage>
        <taxon>Bacteria</taxon>
        <taxon>Pseudomonadati</taxon>
        <taxon>Nitrospirota</taxon>
        <taxon>Nitrospiria</taxon>
        <taxon>Nitrospirales</taxon>
        <taxon>Nitrospiraceae</taxon>
        <taxon>Nitrospira</taxon>
    </lineage>
</organism>
<protein>
    <submittedName>
        <fullName evidence="2">Uncharacterized protein</fullName>
    </submittedName>
</protein>
<dbReference type="InterPro" id="IPR011990">
    <property type="entry name" value="TPR-like_helical_dom_sf"/>
</dbReference>
<dbReference type="AlphaFoldDB" id="A0A0S4LLL3"/>
<dbReference type="SUPFAM" id="SSF48452">
    <property type="entry name" value="TPR-like"/>
    <property type="match status" value="1"/>
</dbReference>
<dbReference type="PROSITE" id="PS50005">
    <property type="entry name" value="TPR"/>
    <property type="match status" value="1"/>
</dbReference>
<feature type="repeat" description="TPR" evidence="1">
    <location>
        <begin position="49"/>
        <end position="82"/>
    </location>
</feature>
<dbReference type="RefSeq" id="WP_090750036.1">
    <property type="nucleotide sequence ID" value="NZ_CZQA01000010.1"/>
</dbReference>
<evidence type="ECO:0000313" key="2">
    <source>
        <dbReference type="EMBL" id="CUS37581.1"/>
    </source>
</evidence>
<sequence length="149" mass="16592">MSDSSQDLSDPSVSPEERYERGLALKQAGLHKAAIDQFEMAAVETALAVKAYAQIGLCYKLVGCYEEAVPAFQKALNVTTASSKETVQILYVLGRTLESLGRVGETLEAYRWIRREDPDYRDVTERIERLSTRRQAVATKRISASTKTS</sequence>
<dbReference type="STRING" id="1742972.COMA1_40123"/>
<evidence type="ECO:0000313" key="3">
    <source>
        <dbReference type="Proteomes" id="UP000199032"/>
    </source>
</evidence>
<dbReference type="Gene3D" id="1.25.40.10">
    <property type="entry name" value="Tetratricopeptide repeat domain"/>
    <property type="match status" value="1"/>
</dbReference>
<accession>A0A0S4LLL3</accession>
<dbReference type="EMBL" id="CZQA01000010">
    <property type="protein sequence ID" value="CUS37581.1"/>
    <property type="molecule type" value="Genomic_DNA"/>
</dbReference>
<dbReference type="Pfam" id="PF13181">
    <property type="entry name" value="TPR_8"/>
    <property type="match status" value="1"/>
</dbReference>
<keyword evidence="1" id="KW-0802">TPR repeat</keyword>
<dbReference type="Proteomes" id="UP000199032">
    <property type="component" value="Unassembled WGS sequence"/>
</dbReference>
<reference evidence="2 3" key="1">
    <citation type="submission" date="2015-10" db="EMBL/GenBank/DDBJ databases">
        <authorList>
            <person name="Gilbert D.G."/>
        </authorList>
    </citation>
    <scope>NUCLEOTIDE SEQUENCE [LARGE SCALE GENOMIC DNA]</scope>
    <source>
        <strain evidence="2">COMA1</strain>
    </source>
</reference>
<proteinExistence type="predicted"/>
<evidence type="ECO:0000256" key="1">
    <source>
        <dbReference type="PROSITE-ProRule" id="PRU00339"/>
    </source>
</evidence>
<dbReference type="SMART" id="SM00028">
    <property type="entry name" value="TPR"/>
    <property type="match status" value="3"/>
</dbReference>
<gene>
    <name evidence="2" type="ORF">COMA1_40123</name>
</gene>
<dbReference type="OrthoDB" id="9796871at2"/>
<name>A0A0S4LLL3_9BACT</name>
<keyword evidence="3" id="KW-1185">Reference proteome</keyword>